<dbReference type="GO" id="GO:0016653">
    <property type="term" value="F:oxidoreductase activity, acting on NAD(P)H, heme protein as acceptor"/>
    <property type="evidence" value="ECO:0007669"/>
    <property type="project" value="TreeGrafter"/>
</dbReference>
<evidence type="ECO:0000256" key="7">
    <source>
        <dbReference type="ARBA" id="ARBA00023004"/>
    </source>
</evidence>
<dbReference type="GO" id="GO:0046872">
    <property type="term" value="F:metal ion binding"/>
    <property type="evidence" value="ECO:0007669"/>
    <property type="project" value="UniProtKB-KW"/>
</dbReference>
<comment type="pathway">
    <text evidence="10">Porphyrin-containing compound metabolism; heme A biosynthesis; heme A from heme O: step 1/1.</text>
</comment>
<evidence type="ECO:0000256" key="10">
    <source>
        <dbReference type="ARBA" id="ARBA00044501"/>
    </source>
</evidence>
<dbReference type="EMBL" id="ASHM01028737">
    <property type="protein sequence ID" value="PNX75241.1"/>
    <property type="molecule type" value="Genomic_DNA"/>
</dbReference>
<evidence type="ECO:0000313" key="13">
    <source>
        <dbReference type="EMBL" id="PNX75241.1"/>
    </source>
</evidence>
<evidence type="ECO:0000256" key="2">
    <source>
        <dbReference type="ARBA" id="ARBA00004141"/>
    </source>
</evidence>
<dbReference type="GO" id="GO:0006784">
    <property type="term" value="P:heme A biosynthetic process"/>
    <property type="evidence" value="ECO:0007669"/>
    <property type="project" value="InterPro"/>
</dbReference>
<dbReference type="PANTHER" id="PTHR23289:SF2">
    <property type="entry name" value="CYTOCHROME C OXIDASE ASSEMBLY PROTEIN COX15 HOMOLOG"/>
    <property type="match status" value="1"/>
</dbReference>
<dbReference type="Proteomes" id="UP000236291">
    <property type="component" value="Unassembled WGS sequence"/>
</dbReference>
<keyword evidence="8" id="KW-0350">Heme biosynthesis</keyword>
<keyword evidence="4" id="KW-0479">Metal-binding</keyword>
<gene>
    <name evidence="13" type="ORF">L195_g031174</name>
</gene>
<comment type="cofactor">
    <cofactor evidence="1">
        <name>heme b</name>
        <dbReference type="ChEBI" id="CHEBI:60344"/>
    </cofactor>
</comment>
<keyword evidence="5 12" id="KW-1133">Transmembrane helix</keyword>
<dbReference type="GO" id="GO:0120547">
    <property type="term" value="F:heme A synthase activity"/>
    <property type="evidence" value="ECO:0007669"/>
    <property type="project" value="UniProtKB-EC"/>
</dbReference>
<proteinExistence type="predicted"/>
<comment type="subcellular location">
    <subcellularLocation>
        <location evidence="2">Membrane</location>
        <topology evidence="2">Multi-pass membrane protein</topology>
    </subcellularLocation>
</comment>
<reference evidence="13 14" key="2">
    <citation type="journal article" date="2017" name="Front. Plant Sci.">
        <title>Gene Classification and Mining of Molecular Markers Useful in Red Clover (Trifolium pratense) Breeding.</title>
        <authorList>
            <person name="Istvanek J."/>
            <person name="Dluhosova J."/>
            <person name="Dluhos P."/>
            <person name="Patkova L."/>
            <person name="Nedelnik J."/>
            <person name="Repkova J."/>
        </authorList>
    </citation>
    <scope>NUCLEOTIDE SEQUENCE [LARGE SCALE GENOMIC DNA]</scope>
    <source>
        <strain evidence="14">cv. Tatra</strain>
        <tissue evidence="13">Young leaves</tissue>
    </source>
</reference>
<reference evidence="13 14" key="1">
    <citation type="journal article" date="2014" name="Am. J. Bot.">
        <title>Genome assembly and annotation for red clover (Trifolium pratense; Fabaceae).</title>
        <authorList>
            <person name="Istvanek J."/>
            <person name="Jaros M."/>
            <person name="Krenek A."/>
            <person name="Repkova J."/>
        </authorList>
    </citation>
    <scope>NUCLEOTIDE SEQUENCE [LARGE SCALE GENOMIC DNA]</scope>
    <source>
        <strain evidence="14">cv. Tatra</strain>
        <tissue evidence="13">Young leaves</tissue>
    </source>
</reference>
<dbReference type="Gene3D" id="3.80.10.10">
    <property type="entry name" value="Ribonuclease Inhibitor"/>
    <property type="match status" value="1"/>
</dbReference>
<accession>A0A2K3L9M8</accession>
<dbReference type="PANTHER" id="PTHR23289">
    <property type="entry name" value="CYTOCHROME C OXIDASE ASSEMBLY PROTEIN COX15"/>
    <property type="match status" value="1"/>
</dbReference>
<dbReference type="AlphaFoldDB" id="A0A2K3L9M8"/>
<evidence type="ECO:0000256" key="9">
    <source>
        <dbReference type="ARBA" id="ARBA00023136"/>
    </source>
</evidence>
<evidence type="ECO:0000256" key="3">
    <source>
        <dbReference type="ARBA" id="ARBA00022692"/>
    </source>
</evidence>
<dbReference type="Pfam" id="PF02628">
    <property type="entry name" value="COX15-CtaA"/>
    <property type="match status" value="1"/>
</dbReference>
<evidence type="ECO:0000256" key="6">
    <source>
        <dbReference type="ARBA" id="ARBA00023002"/>
    </source>
</evidence>
<dbReference type="InterPro" id="IPR023754">
    <property type="entry name" value="HemeA_Synthase_type2"/>
</dbReference>
<dbReference type="InterPro" id="IPR032675">
    <property type="entry name" value="LRR_dom_sf"/>
</dbReference>
<dbReference type="GO" id="GO:0005743">
    <property type="term" value="C:mitochondrial inner membrane"/>
    <property type="evidence" value="ECO:0007669"/>
    <property type="project" value="TreeGrafter"/>
</dbReference>
<organism evidence="13 14">
    <name type="scientific">Trifolium pratense</name>
    <name type="common">Red clover</name>
    <dbReference type="NCBI Taxonomy" id="57577"/>
    <lineage>
        <taxon>Eukaryota</taxon>
        <taxon>Viridiplantae</taxon>
        <taxon>Streptophyta</taxon>
        <taxon>Embryophyta</taxon>
        <taxon>Tracheophyta</taxon>
        <taxon>Spermatophyta</taxon>
        <taxon>Magnoliopsida</taxon>
        <taxon>eudicotyledons</taxon>
        <taxon>Gunneridae</taxon>
        <taxon>Pentapetalae</taxon>
        <taxon>rosids</taxon>
        <taxon>fabids</taxon>
        <taxon>Fabales</taxon>
        <taxon>Fabaceae</taxon>
        <taxon>Papilionoideae</taxon>
        <taxon>50 kb inversion clade</taxon>
        <taxon>NPAAA clade</taxon>
        <taxon>Hologalegina</taxon>
        <taxon>IRL clade</taxon>
        <taxon>Trifolieae</taxon>
        <taxon>Trifolium</taxon>
    </lineage>
</organism>
<keyword evidence="9 12" id="KW-0472">Membrane</keyword>
<evidence type="ECO:0000256" key="12">
    <source>
        <dbReference type="SAM" id="Phobius"/>
    </source>
</evidence>
<evidence type="ECO:0000256" key="1">
    <source>
        <dbReference type="ARBA" id="ARBA00001970"/>
    </source>
</evidence>
<feature type="transmembrane region" description="Helical" evidence="12">
    <location>
        <begin position="54"/>
        <end position="74"/>
    </location>
</feature>
<protein>
    <submittedName>
        <fullName evidence="13">Cytochrome c oxidase assembly protein cox15-like protein</fullName>
    </submittedName>
</protein>
<evidence type="ECO:0000256" key="4">
    <source>
        <dbReference type="ARBA" id="ARBA00022723"/>
    </source>
</evidence>
<dbReference type="InterPro" id="IPR003780">
    <property type="entry name" value="COX15/CtaA_fam"/>
</dbReference>
<feature type="non-terminal residue" evidence="13">
    <location>
        <position position="1"/>
    </location>
</feature>
<name>A0A2K3L9M8_TRIPR</name>
<keyword evidence="7" id="KW-0408">Iron</keyword>
<feature type="transmembrane region" description="Helical" evidence="12">
    <location>
        <begin position="141"/>
        <end position="164"/>
    </location>
</feature>
<sequence length="213" mass="23280">QFNTFTNDSYEGNLGLCGFPLSKKCGPEPHSPPPPPANNFRSEEKFGFGWKPVAIGYGCGFVIGIGIGYFVFLIGKPRWLVMLFGGQPKRRVNRRRGRVRRTNGSTQMLNHRILATATLISVSALWLSTRKLDIHPAVRSVIGGVFGMASLQVTLGISTLLSYVPVSLGSAHQAGALTLLTFMLLLNHTVRRPSSTLLKSLLVVVKANKYTKV</sequence>
<keyword evidence="3 12" id="KW-0812">Transmembrane</keyword>
<dbReference type="ExpressionAtlas" id="A0A2K3L9M8">
    <property type="expression patterns" value="baseline"/>
</dbReference>
<evidence type="ECO:0000313" key="14">
    <source>
        <dbReference type="Proteomes" id="UP000236291"/>
    </source>
</evidence>
<evidence type="ECO:0000256" key="11">
    <source>
        <dbReference type="ARBA" id="ARBA00048044"/>
    </source>
</evidence>
<dbReference type="STRING" id="57577.A0A2K3L9M8"/>
<evidence type="ECO:0000256" key="5">
    <source>
        <dbReference type="ARBA" id="ARBA00022989"/>
    </source>
</evidence>
<comment type="caution">
    <text evidence="13">The sequence shown here is derived from an EMBL/GenBank/DDBJ whole genome shotgun (WGS) entry which is preliminary data.</text>
</comment>
<feature type="transmembrane region" description="Helical" evidence="12">
    <location>
        <begin position="109"/>
        <end position="129"/>
    </location>
</feature>
<comment type="catalytic activity">
    <reaction evidence="11">
        <text>Fe(II)-heme o + 2 A + H2O = Fe(II)-heme a + 2 AH2</text>
        <dbReference type="Rhea" id="RHEA:63388"/>
        <dbReference type="ChEBI" id="CHEBI:13193"/>
        <dbReference type="ChEBI" id="CHEBI:15377"/>
        <dbReference type="ChEBI" id="CHEBI:17499"/>
        <dbReference type="ChEBI" id="CHEBI:60530"/>
        <dbReference type="ChEBI" id="CHEBI:61715"/>
        <dbReference type="EC" id="1.17.99.9"/>
    </reaction>
    <physiologicalReaction direction="left-to-right" evidence="11">
        <dbReference type="Rhea" id="RHEA:63389"/>
    </physiologicalReaction>
</comment>
<keyword evidence="6" id="KW-0560">Oxidoreductase</keyword>
<evidence type="ECO:0000256" key="8">
    <source>
        <dbReference type="ARBA" id="ARBA00023133"/>
    </source>
</evidence>